<dbReference type="KEGG" id="sbh:SBI_06781"/>
<protein>
    <submittedName>
        <fullName evidence="2">Uncharacterized protein</fullName>
    </submittedName>
</protein>
<keyword evidence="3" id="KW-1185">Reference proteome</keyword>
<dbReference type="Proteomes" id="UP000000377">
    <property type="component" value="Chromosome"/>
</dbReference>
<proteinExistence type="predicted"/>
<name>D7BZJ6_STRBB</name>
<dbReference type="EMBL" id="CP002047">
    <property type="protein sequence ID" value="ADI09901.1"/>
    <property type="molecule type" value="Genomic_DNA"/>
</dbReference>
<organism evidence="2 3">
    <name type="scientific">Streptomyces bingchenggensis (strain BCW-1)</name>
    <dbReference type="NCBI Taxonomy" id="749414"/>
    <lineage>
        <taxon>Bacteria</taxon>
        <taxon>Bacillati</taxon>
        <taxon>Actinomycetota</taxon>
        <taxon>Actinomycetes</taxon>
        <taxon>Kitasatosporales</taxon>
        <taxon>Streptomycetaceae</taxon>
        <taxon>Streptomyces</taxon>
    </lineage>
</organism>
<evidence type="ECO:0000313" key="2">
    <source>
        <dbReference type="EMBL" id="ADI09901.1"/>
    </source>
</evidence>
<feature type="region of interest" description="Disordered" evidence="1">
    <location>
        <begin position="1"/>
        <end position="24"/>
    </location>
</feature>
<dbReference type="HOGENOM" id="CLU_2425551_0_0_11"/>
<sequence>MPRDGAQAQPTHSAAKHTPSRGGYGSYINFAAMVESRTGDKDRAADYLSQSHATDARMGQEYRAHETLVGPVPATTQAVGIKVALAARSGP</sequence>
<dbReference type="AlphaFoldDB" id="D7BZJ6"/>
<reference evidence="2 3" key="1">
    <citation type="journal article" date="2010" name="J. Bacteriol.">
        <title>Genome sequence of the milbemycin-producing bacterium Streptomyces bingchenggensis.</title>
        <authorList>
            <person name="Wang X.J."/>
            <person name="Yan Y.J."/>
            <person name="Zhang B."/>
            <person name="An J."/>
            <person name="Wang J.J."/>
            <person name="Tian J."/>
            <person name="Jiang L."/>
            <person name="Chen Y.H."/>
            <person name="Huang S.X."/>
            <person name="Yin M."/>
            <person name="Zhang J."/>
            <person name="Gao A.L."/>
            <person name="Liu C.X."/>
            <person name="Zhu Z.X."/>
            <person name="Xiang W.S."/>
        </authorList>
    </citation>
    <scope>NUCLEOTIDE SEQUENCE [LARGE SCALE GENOMIC DNA]</scope>
    <source>
        <strain evidence="2 3">BCW-1</strain>
    </source>
</reference>
<evidence type="ECO:0000313" key="3">
    <source>
        <dbReference type="Proteomes" id="UP000000377"/>
    </source>
</evidence>
<evidence type="ECO:0000256" key="1">
    <source>
        <dbReference type="SAM" id="MobiDB-lite"/>
    </source>
</evidence>
<accession>D7BZJ6</accession>
<gene>
    <name evidence="2" type="ordered locus">SBI_06781</name>
</gene>